<dbReference type="EMBL" id="JACTNZ010000009">
    <property type="protein sequence ID" value="KAG5531400.1"/>
    <property type="molecule type" value="Genomic_DNA"/>
</dbReference>
<proteinExistence type="predicted"/>
<keyword evidence="3" id="KW-1185">Reference proteome</keyword>
<name>A0AAV6ITX5_9ERIC</name>
<feature type="compositionally biased region" description="Basic and acidic residues" evidence="1">
    <location>
        <begin position="76"/>
        <end position="88"/>
    </location>
</feature>
<evidence type="ECO:0000313" key="2">
    <source>
        <dbReference type="EMBL" id="KAG5531400.1"/>
    </source>
</evidence>
<sequence length="137" mass="14801">MFAISFALKTTTVATTCRAMVMIFSATKAMYASFAADIGGTGPISNNVTQGARYPCGPHDLVPCDHVDGKSVPSRGRRDEHKSPIRESGVLHRDNLRRHHVDEVHIAGGVFPPMTTLTVCFIGAVSQHFSCGVYLNL</sequence>
<comment type="caution">
    <text evidence="2">The sequence shown here is derived from an EMBL/GenBank/DDBJ whole genome shotgun (WGS) entry which is preliminary data.</text>
</comment>
<feature type="region of interest" description="Disordered" evidence="1">
    <location>
        <begin position="67"/>
        <end position="88"/>
    </location>
</feature>
<reference evidence="2" key="1">
    <citation type="submission" date="2020-08" db="EMBL/GenBank/DDBJ databases">
        <title>Plant Genome Project.</title>
        <authorList>
            <person name="Zhang R.-G."/>
        </authorList>
    </citation>
    <scope>NUCLEOTIDE SEQUENCE</scope>
    <source>
        <strain evidence="2">WSP0</strain>
        <tissue evidence="2">Leaf</tissue>
    </source>
</reference>
<evidence type="ECO:0000313" key="3">
    <source>
        <dbReference type="Proteomes" id="UP000823749"/>
    </source>
</evidence>
<evidence type="ECO:0008006" key="4">
    <source>
        <dbReference type="Google" id="ProtNLM"/>
    </source>
</evidence>
<protein>
    <recommendedName>
        <fullName evidence="4">Secreted protein</fullName>
    </recommendedName>
</protein>
<evidence type="ECO:0000256" key="1">
    <source>
        <dbReference type="SAM" id="MobiDB-lite"/>
    </source>
</evidence>
<gene>
    <name evidence="2" type="ORF">RHGRI_026130</name>
</gene>
<dbReference type="Proteomes" id="UP000823749">
    <property type="component" value="Chromosome 9"/>
</dbReference>
<accession>A0AAV6ITX5</accession>
<dbReference type="AlphaFoldDB" id="A0AAV6ITX5"/>
<organism evidence="2 3">
    <name type="scientific">Rhododendron griersonianum</name>
    <dbReference type="NCBI Taxonomy" id="479676"/>
    <lineage>
        <taxon>Eukaryota</taxon>
        <taxon>Viridiplantae</taxon>
        <taxon>Streptophyta</taxon>
        <taxon>Embryophyta</taxon>
        <taxon>Tracheophyta</taxon>
        <taxon>Spermatophyta</taxon>
        <taxon>Magnoliopsida</taxon>
        <taxon>eudicotyledons</taxon>
        <taxon>Gunneridae</taxon>
        <taxon>Pentapetalae</taxon>
        <taxon>asterids</taxon>
        <taxon>Ericales</taxon>
        <taxon>Ericaceae</taxon>
        <taxon>Ericoideae</taxon>
        <taxon>Rhodoreae</taxon>
        <taxon>Rhododendron</taxon>
    </lineage>
</organism>